<feature type="transmembrane region" description="Helical" evidence="1">
    <location>
        <begin position="51"/>
        <end position="70"/>
    </location>
</feature>
<dbReference type="RefSeq" id="WP_037281422.1">
    <property type="nucleotide sequence ID" value="NZ_KK088586.1"/>
</dbReference>
<sequence length="136" mass="14213">MIVLSAVLSAGLLLAAAVHLLWALGIWWPLREERALVRAVVGVAGAERMPGPIPCGLVAGACLLAASLPWWPGGGARQAVLLVGAGAFLLRGAMPWMRSWRRVAPQEPFARLDRAIYGPLCVAVAAGFLVLALEGG</sequence>
<dbReference type="Proteomes" id="UP000019666">
    <property type="component" value="Unassembled WGS sequence"/>
</dbReference>
<protein>
    <recommendedName>
        <fullName evidence="4">DUF3995 domain-containing protein</fullName>
    </recommendedName>
</protein>
<dbReference type="EMBL" id="AOSK01000081">
    <property type="protein sequence ID" value="EYD75447.1"/>
    <property type="molecule type" value="Genomic_DNA"/>
</dbReference>
<dbReference type="InterPro" id="IPR025058">
    <property type="entry name" value="DUF3995"/>
</dbReference>
<proteinExistence type="predicted"/>
<dbReference type="Pfam" id="PF13160">
    <property type="entry name" value="DUF3995"/>
    <property type="match status" value="1"/>
</dbReference>
<evidence type="ECO:0000313" key="2">
    <source>
        <dbReference type="EMBL" id="EYD75447.1"/>
    </source>
</evidence>
<feature type="transmembrane region" description="Helical" evidence="1">
    <location>
        <begin position="76"/>
        <end position="94"/>
    </location>
</feature>
<evidence type="ECO:0008006" key="4">
    <source>
        <dbReference type="Google" id="ProtNLM"/>
    </source>
</evidence>
<keyword evidence="1" id="KW-0812">Transmembrane</keyword>
<dbReference type="STRING" id="442562.Rumeso_03017"/>
<feature type="transmembrane region" description="Helical" evidence="1">
    <location>
        <begin position="115"/>
        <end position="133"/>
    </location>
</feature>
<keyword evidence="3" id="KW-1185">Reference proteome</keyword>
<dbReference type="HOGENOM" id="CLU_125898_1_0_5"/>
<organism evidence="2 3">
    <name type="scientific">Rubellimicrobium mesophilum DSM 19309</name>
    <dbReference type="NCBI Taxonomy" id="442562"/>
    <lineage>
        <taxon>Bacteria</taxon>
        <taxon>Pseudomonadati</taxon>
        <taxon>Pseudomonadota</taxon>
        <taxon>Alphaproteobacteria</taxon>
        <taxon>Rhodobacterales</taxon>
        <taxon>Roseobacteraceae</taxon>
        <taxon>Rubellimicrobium</taxon>
    </lineage>
</organism>
<evidence type="ECO:0000313" key="3">
    <source>
        <dbReference type="Proteomes" id="UP000019666"/>
    </source>
</evidence>
<reference evidence="2 3" key="1">
    <citation type="submission" date="2013-02" db="EMBL/GenBank/DDBJ databases">
        <authorList>
            <person name="Fiebig A."/>
            <person name="Goeker M."/>
            <person name="Klenk H.-P.P."/>
        </authorList>
    </citation>
    <scope>NUCLEOTIDE SEQUENCE [LARGE SCALE GENOMIC DNA]</scope>
    <source>
        <strain evidence="2 3">DSM 19309</strain>
    </source>
</reference>
<comment type="caution">
    <text evidence="2">The sequence shown here is derived from an EMBL/GenBank/DDBJ whole genome shotgun (WGS) entry which is preliminary data.</text>
</comment>
<name>A0A017HLS5_9RHOB</name>
<keyword evidence="1" id="KW-0472">Membrane</keyword>
<gene>
    <name evidence="2" type="ORF">Rumeso_03017</name>
</gene>
<evidence type="ECO:0000256" key="1">
    <source>
        <dbReference type="SAM" id="Phobius"/>
    </source>
</evidence>
<keyword evidence="1" id="KW-1133">Transmembrane helix</keyword>
<feature type="transmembrane region" description="Helical" evidence="1">
    <location>
        <begin position="6"/>
        <end position="30"/>
    </location>
</feature>
<accession>A0A017HLS5</accession>
<dbReference type="AlphaFoldDB" id="A0A017HLS5"/>